<keyword evidence="4" id="KW-1185">Reference proteome</keyword>
<dbReference type="Gene3D" id="3.90.550.10">
    <property type="entry name" value="Spore Coat Polysaccharide Biosynthesis Protein SpsA, Chain A"/>
    <property type="match status" value="1"/>
</dbReference>
<gene>
    <name evidence="3" type="ORF">Q3C12_17535</name>
</gene>
<dbReference type="PANTHER" id="PTHR43630:SF2">
    <property type="entry name" value="GLYCOSYLTRANSFERASE"/>
    <property type="match status" value="1"/>
</dbReference>
<dbReference type="PANTHER" id="PTHR43630">
    <property type="entry name" value="POLY-BETA-1,6-N-ACETYL-D-GLUCOSAMINE SYNTHASE"/>
    <property type="match status" value="1"/>
</dbReference>
<accession>A0ABT8VCX6</accession>
<organism evidence="3 4">
    <name type="scientific">Paenibacillus ehimensis</name>
    <dbReference type="NCBI Taxonomy" id="79264"/>
    <lineage>
        <taxon>Bacteria</taxon>
        <taxon>Bacillati</taxon>
        <taxon>Bacillota</taxon>
        <taxon>Bacilli</taxon>
        <taxon>Bacillales</taxon>
        <taxon>Paenibacillaceae</taxon>
        <taxon>Paenibacillus</taxon>
    </lineage>
</organism>
<evidence type="ECO:0000256" key="1">
    <source>
        <dbReference type="PROSITE-ProRule" id="PRU00339"/>
    </source>
</evidence>
<sequence>MNKLLSLCMIVKDEEKTLRRCLESVKGLVDEIIVVDTGSTDKTVEIASEFTDHVYLFQWINDFAAAKNEAISKSTAKWILVLDADEYVQPDEHQHLREHLQNLDHMAPQGIVLPIFNFLGHVKDRRFLESTAVRLFTNHPDVYFFRPIHEQITYRHGEIHLTNYHFKIFHTGYTDETRSRKDKSTRNLSIFESLSNKTDYDFFTLGNEYMILNDYKKALYYYERAYKKAKKNEVWYLHCVNSMINAYFYLDKYKEASELIEESIQNWPHFSDYYCYRGLVYSHFGLYNHAIKSFNQAIEIGEKPASKNQRFWLISPIYGSSLPYSKLSNIYSLLHDMPNAVYCLTKLMQLMPDDRLVLYQLLMILVSTESTSSIVDFLKKIYPEMTAANALLLFQMGLLVGKKEITDHYYKECIQFGIEISSFNLVQYALIINNQSLFDQHIAKIGHSDEHEETDLSKTLFLAACLWKDLSYLNRVSSNKEMSLTKTTIEHILSGSLTKDDDIDLLIIIKLLIDLFKMGHFEVYDWLIKQLPSHQDSIANLLGDYFYTQNQIELAFDYYSMLLQKNMLQATGYENIARLYLQQGEVIEGLEFLRTALTLNPNNIVSYTLFLQHCSDAQEKAKYKELMYNQFPQYRGLPFIKSL</sequence>
<comment type="caution">
    <text evidence="3">The sequence shown here is derived from an EMBL/GenBank/DDBJ whole genome shotgun (WGS) entry which is preliminary data.</text>
</comment>
<protein>
    <submittedName>
        <fullName evidence="3">Glycosyltransferase</fullName>
        <ecNumber evidence="3">2.4.-.-</ecNumber>
    </submittedName>
</protein>
<dbReference type="GO" id="GO:0016757">
    <property type="term" value="F:glycosyltransferase activity"/>
    <property type="evidence" value="ECO:0007669"/>
    <property type="project" value="UniProtKB-KW"/>
</dbReference>
<dbReference type="EC" id="2.4.-.-" evidence="3"/>
<dbReference type="Proteomes" id="UP001168883">
    <property type="component" value="Unassembled WGS sequence"/>
</dbReference>
<dbReference type="Pfam" id="PF13181">
    <property type="entry name" value="TPR_8"/>
    <property type="match status" value="2"/>
</dbReference>
<dbReference type="Pfam" id="PF00535">
    <property type="entry name" value="Glycos_transf_2"/>
    <property type="match status" value="1"/>
</dbReference>
<dbReference type="CDD" id="cd02511">
    <property type="entry name" value="Beta4Glucosyltransferase"/>
    <property type="match status" value="1"/>
</dbReference>
<reference evidence="3" key="1">
    <citation type="submission" date="2023-07" db="EMBL/GenBank/DDBJ databases">
        <authorList>
            <person name="Aktuganov G."/>
            <person name="Boyko T."/>
            <person name="Delegan Y."/>
            <person name="Galimzianova N."/>
            <person name="Gilvanova E."/>
            <person name="Korobov V."/>
            <person name="Kuzmina L."/>
            <person name="Melentiev A."/>
            <person name="Milman P."/>
            <person name="Ryabova A."/>
            <person name="Stupak E."/>
            <person name="Yasakov T."/>
            <person name="Zharikova N."/>
            <person name="Zhurenko E."/>
        </authorList>
    </citation>
    <scope>NUCLEOTIDE SEQUENCE</scope>
    <source>
        <strain evidence="3">IB-739</strain>
    </source>
</reference>
<evidence type="ECO:0000313" key="4">
    <source>
        <dbReference type="Proteomes" id="UP001168883"/>
    </source>
</evidence>
<dbReference type="Gene3D" id="1.25.40.10">
    <property type="entry name" value="Tetratricopeptide repeat domain"/>
    <property type="match status" value="2"/>
</dbReference>
<evidence type="ECO:0000259" key="2">
    <source>
        <dbReference type="Pfam" id="PF00535"/>
    </source>
</evidence>
<dbReference type="PROSITE" id="PS50005">
    <property type="entry name" value="TPR"/>
    <property type="match status" value="3"/>
</dbReference>
<feature type="repeat" description="TPR" evidence="1">
    <location>
        <begin position="570"/>
        <end position="603"/>
    </location>
</feature>
<feature type="domain" description="Glycosyltransferase 2-like" evidence="2">
    <location>
        <begin position="6"/>
        <end position="117"/>
    </location>
</feature>
<feature type="repeat" description="TPR" evidence="1">
    <location>
        <begin position="199"/>
        <end position="232"/>
    </location>
</feature>
<dbReference type="RefSeq" id="WP_127485372.1">
    <property type="nucleotide sequence ID" value="NZ_JAUMKJ010000020.1"/>
</dbReference>
<dbReference type="SUPFAM" id="SSF53448">
    <property type="entry name" value="Nucleotide-diphospho-sugar transferases"/>
    <property type="match status" value="1"/>
</dbReference>
<dbReference type="SMART" id="SM00028">
    <property type="entry name" value="TPR"/>
    <property type="match status" value="5"/>
</dbReference>
<dbReference type="InterPro" id="IPR011990">
    <property type="entry name" value="TPR-like_helical_dom_sf"/>
</dbReference>
<dbReference type="InterPro" id="IPR001173">
    <property type="entry name" value="Glyco_trans_2-like"/>
</dbReference>
<keyword evidence="1" id="KW-0802">TPR repeat</keyword>
<feature type="repeat" description="TPR" evidence="1">
    <location>
        <begin position="271"/>
        <end position="304"/>
    </location>
</feature>
<proteinExistence type="predicted"/>
<name>A0ABT8VCX6_9BACL</name>
<keyword evidence="3" id="KW-0808">Transferase</keyword>
<evidence type="ECO:0000313" key="3">
    <source>
        <dbReference type="EMBL" id="MDO3678812.1"/>
    </source>
</evidence>
<dbReference type="InterPro" id="IPR019734">
    <property type="entry name" value="TPR_rpt"/>
</dbReference>
<keyword evidence="3" id="KW-0328">Glycosyltransferase</keyword>
<dbReference type="EMBL" id="JAUMKJ010000020">
    <property type="protein sequence ID" value="MDO3678812.1"/>
    <property type="molecule type" value="Genomic_DNA"/>
</dbReference>
<dbReference type="InterPro" id="IPR029044">
    <property type="entry name" value="Nucleotide-diphossugar_trans"/>
</dbReference>
<dbReference type="SUPFAM" id="SSF48452">
    <property type="entry name" value="TPR-like"/>
    <property type="match status" value="2"/>
</dbReference>